<evidence type="ECO:0000313" key="2">
    <source>
        <dbReference type="Proteomes" id="UP000277214"/>
    </source>
</evidence>
<evidence type="ECO:0000313" key="1">
    <source>
        <dbReference type="EMBL" id="VEA44362.1"/>
    </source>
</evidence>
<gene>
    <name evidence="1" type="ORF">NCTC8272_05439</name>
</gene>
<dbReference type="AlphaFoldDB" id="A0A3S4GV44"/>
<reference evidence="1 2" key="1">
    <citation type="submission" date="2018-12" db="EMBL/GenBank/DDBJ databases">
        <authorList>
            <consortium name="Pathogen Informatics"/>
        </authorList>
    </citation>
    <scope>NUCLEOTIDE SEQUENCE [LARGE SCALE GENOMIC DNA]</scope>
    <source>
        <strain evidence="1 2">NCTC8272</strain>
    </source>
</reference>
<proteinExistence type="predicted"/>
<organism evidence="1 2">
    <name type="scientific">Salmonella enterica I</name>
    <dbReference type="NCBI Taxonomy" id="59201"/>
    <lineage>
        <taxon>Bacteria</taxon>
        <taxon>Pseudomonadati</taxon>
        <taxon>Pseudomonadota</taxon>
        <taxon>Gammaproteobacteria</taxon>
        <taxon>Enterobacterales</taxon>
        <taxon>Enterobacteriaceae</taxon>
        <taxon>Salmonella</taxon>
    </lineage>
</organism>
<accession>A0A3S4GV44</accession>
<dbReference type="EMBL" id="LR134149">
    <property type="protein sequence ID" value="VEA44362.1"/>
    <property type="molecule type" value="Genomic_DNA"/>
</dbReference>
<name>A0A3S4GV44_SALET</name>
<sequence length="42" mass="4727">MILLFFAGIATLLALLLHDIHLLKTPPTDAIYGKLRFFLCVL</sequence>
<protein>
    <submittedName>
        <fullName evidence="1">Uncharacterized protein</fullName>
    </submittedName>
</protein>
<dbReference type="Proteomes" id="UP000277214">
    <property type="component" value="Chromosome 1"/>
</dbReference>